<protein>
    <submittedName>
        <fullName evidence="1">Gag-pol polyprotein</fullName>
    </submittedName>
</protein>
<dbReference type="EnsemblPlants" id="PGSC0003DMT400085519">
    <property type="protein sequence ID" value="PGSC0003DMT400085519"/>
    <property type="gene ID" value="PGSC0003DMG400035090"/>
</dbReference>
<organism evidence="1 2">
    <name type="scientific">Solanum tuberosum</name>
    <name type="common">Potato</name>
    <dbReference type="NCBI Taxonomy" id="4113"/>
    <lineage>
        <taxon>Eukaryota</taxon>
        <taxon>Viridiplantae</taxon>
        <taxon>Streptophyta</taxon>
        <taxon>Embryophyta</taxon>
        <taxon>Tracheophyta</taxon>
        <taxon>Spermatophyta</taxon>
        <taxon>Magnoliopsida</taxon>
        <taxon>eudicotyledons</taxon>
        <taxon>Gunneridae</taxon>
        <taxon>Pentapetalae</taxon>
        <taxon>asterids</taxon>
        <taxon>lamiids</taxon>
        <taxon>Solanales</taxon>
        <taxon>Solanaceae</taxon>
        <taxon>Solanoideae</taxon>
        <taxon>Solaneae</taxon>
        <taxon>Solanum</taxon>
    </lineage>
</organism>
<keyword evidence="2" id="KW-1185">Reference proteome</keyword>
<proteinExistence type="predicted"/>
<dbReference type="HOGENOM" id="CLU_1463682_0_0_1"/>
<reference evidence="2" key="1">
    <citation type="journal article" date="2011" name="Nature">
        <title>Genome sequence and analysis of the tuber crop potato.</title>
        <authorList>
            <consortium name="The Potato Genome Sequencing Consortium"/>
        </authorList>
    </citation>
    <scope>NUCLEOTIDE SEQUENCE [LARGE SCALE GENOMIC DNA]</scope>
    <source>
        <strain evidence="2">cv. DM1-3 516 R44</strain>
    </source>
</reference>
<reference evidence="1" key="2">
    <citation type="submission" date="2015-06" db="UniProtKB">
        <authorList>
            <consortium name="EnsemblPlants"/>
        </authorList>
    </citation>
    <scope>IDENTIFICATION</scope>
    <source>
        <strain evidence="1">DM1-3 516 R44</strain>
    </source>
</reference>
<dbReference type="AlphaFoldDB" id="M1D9N8"/>
<dbReference type="PaxDb" id="4113-PGSC0003DMT400085519"/>
<evidence type="ECO:0000313" key="1">
    <source>
        <dbReference type="EnsemblPlants" id="PGSC0003DMT400085519"/>
    </source>
</evidence>
<dbReference type="Gramene" id="PGSC0003DMT400085519">
    <property type="protein sequence ID" value="PGSC0003DMT400085519"/>
    <property type="gene ID" value="PGSC0003DMG400035090"/>
</dbReference>
<evidence type="ECO:0000313" key="2">
    <source>
        <dbReference type="Proteomes" id="UP000011115"/>
    </source>
</evidence>
<dbReference type="InParanoid" id="M1D9N8"/>
<dbReference type="Proteomes" id="UP000011115">
    <property type="component" value="Unassembled WGS sequence"/>
</dbReference>
<sequence length="185" mass="20717">MVVDLHCLLVLGVEESMQDLLDPSVNLSFVTPYVAMRVYVLPNMLSDPFSVSTPIGESIKAKKVYRKCLVSLFHRVTHVGLVELDIVRFRCYSCVTHIDDDKKDLVQDVCILARLAVQLVDSTKSGVMVYNRSESSFVSDVKAEKGLDLNLVELKKAVLKESVKTSSNGEMVYWCTLESRSFGFS</sequence>
<name>M1D9N8_SOLTU</name>
<accession>M1D9N8</accession>